<dbReference type="AlphaFoldDB" id="A0A327Y5C2"/>
<evidence type="ECO:0000313" key="3">
    <source>
        <dbReference type="Proteomes" id="UP000248555"/>
    </source>
</evidence>
<accession>A0A327Y5C2</accession>
<comment type="caution">
    <text evidence="2">The sequence shown here is derived from an EMBL/GenBank/DDBJ whole genome shotgun (WGS) entry which is preliminary data.</text>
</comment>
<evidence type="ECO:0000256" key="1">
    <source>
        <dbReference type="SAM" id="Phobius"/>
    </source>
</evidence>
<feature type="transmembrane region" description="Helical" evidence="1">
    <location>
        <begin position="47"/>
        <end position="68"/>
    </location>
</feature>
<dbReference type="Proteomes" id="UP000248555">
    <property type="component" value="Unassembled WGS sequence"/>
</dbReference>
<keyword evidence="3" id="KW-1185">Reference proteome</keyword>
<keyword evidence="1" id="KW-0812">Transmembrane</keyword>
<feature type="transmembrane region" description="Helical" evidence="1">
    <location>
        <begin position="6"/>
        <end position="26"/>
    </location>
</feature>
<organism evidence="2 3">
    <name type="scientific">Paranoxybacillus vitaminiphilus</name>
    <dbReference type="NCBI Taxonomy" id="581036"/>
    <lineage>
        <taxon>Bacteria</taxon>
        <taxon>Bacillati</taxon>
        <taxon>Bacillota</taxon>
        <taxon>Bacilli</taxon>
        <taxon>Bacillales</taxon>
        <taxon>Anoxybacillaceae</taxon>
        <taxon>Paranoxybacillus</taxon>
    </lineage>
</organism>
<protein>
    <submittedName>
        <fullName evidence="2">Uncharacterized protein</fullName>
    </submittedName>
</protein>
<dbReference type="OrthoDB" id="2428763at2"/>
<keyword evidence="1" id="KW-0472">Membrane</keyword>
<keyword evidence="1" id="KW-1133">Transmembrane helix</keyword>
<evidence type="ECO:0000313" key="2">
    <source>
        <dbReference type="EMBL" id="RAK15667.1"/>
    </source>
</evidence>
<reference evidence="2 3" key="1">
    <citation type="submission" date="2018-06" db="EMBL/GenBank/DDBJ databases">
        <title>Genomic Encyclopedia of Type Strains, Phase III (KMG-III): the genomes of soil and plant-associated and newly described type strains.</title>
        <authorList>
            <person name="Whitman W."/>
        </authorList>
    </citation>
    <scope>NUCLEOTIDE SEQUENCE [LARGE SCALE GENOMIC DNA]</scope>
    <source>
        <strain evidence="2 3">CGMCC 1.8979</strain>
    </source>
</reference>
<sequence>MSFAVAVVIMLIVTTGFHFMFHTLAGDESKLAKGDERQKKLAHDATMTSWYCMMYWILIKMFALIPFLRSVILPESPFSQSAFVQHGGDILIVAVAGYVCGYLISYFRYSA</sequence>
<proteinExistence type="predicted"/>
<dbReference type="EMBL" id="QLMH01000019">
    <property type="protein sequence ID" value="RAK15667.1"/>
    <property type="molecule type" value="Genomic_DNA"/>
</dbReference>
<feature type="transmembrane region" description="Helical" evidence="1">
    <location>
        <begin position="88"/>
        <end position="107"/>
    </location>
</feature>
<dbReference type="RefSeq" id="WP_111646279.1">
    <property type="nucleotide sequence ID" value="NZ_QLMH01000019.1"/>
</dbReference>
<gene>
    <name evidence="2" type="ORF">B0I26_11928</name>
</gene>
<name>A0A327Y5C2_9BACL</name>